<keyword evidence="1" id="KW-0812">Transmembrane</keyword>
<keyword evidence="1" id="KW-0472">Membrane</keyword>
<evidence type="ECO:0000256" key="1">
    <source>
        <dbReference type="SAM" id="Phobius"/>
    </source>
</evidence>
<keyword evidence="1" id="KW-1133">Transmembrane helix</keyword>
<reference evidence="3 4" key="1">
    <citation type="submission" date="2018-09" db="EMBL/GenBank/DDBJ databases">
        <title>Genomic Encyclopedia of Archaeal and Bacterial Type Strains, Phase II (KMG-II): from individual species to whole genera.</title>
        <authorList>
            <person name="Goeker M."/>
        </authorList>
    </citation>
    <scope>NUCLEOTIDE SEQUENCE [LARGE SCALE GENOMIC DNA]</scope>
    <source>
        <strain evidence="3 4">DSM 21950</strain>
    </source>
</reference>
<gene>
    <name evidence="3" type="ORF">BXY64_0178</name>
</gene>
<feature type="domain" description="DUF7670" evidence="2">
    <location>
        <begin position="2"/>
        <end position="124"/>
    </location>
</feature>
<feature type="transmembrane region" description="Helical" evidence="1">
    <location>
        <begin position="12"/>
        <end position="32"/>
    </location>
</feature>
<dbReference type="RefSeq" id="WP_120238107.1">
    <property type="nucleotide sequence ID" value="NZ_RAPQ01000008.1"/>
</dbReference>
<organism evidence="3 4">
    <name type="scientific">Marinifilum flexuosum</name>
    <dbReference type="NCBI Taxonomy" id="1117708"/>
    <lineage>
        <taxon>Bacteria</taxon>
        <taxon>Pseudomonadati</taxon>
        <taxon>Bacteroidota</taxon>
        <taxon>Bacteroidia</taxon>
        <taxon>Marinilabiliales</taxon>
        <taxon>Marinifilaceae</taxon>
    </lineage>
</organism>
<sequence length="124" mass="13981">MTGSLKLLHWTPRVICILAILFISLFALDAFNPALPIGKQILDFLMHMLPSFVLTALLIIAWKWELIGGIILGMIGIVFSPIIFMHNYNMNHSVVMSLTVIAMITFPFILVGVLFVISHFKKKK</sequence>
<evidence type="ECO:0000259" key="2">
    <source>
        <dbReference type="Pfam" id="PF24709"/>
    </source>
</evidence>
<feature type="transmembrane region" description="Helical" evidence="1">
    <location>
        <begin position="44"/>
        <end position="62"/>
    </location>
</feature>
<dbReference type="Pfam" id="PF24709">
    <property type="entry name" value="DUF7670"/>
    <property type="match status" value="1"/>
</dbReference>
<protein>
    <recommendedName>
        <fullName evidence="2">DUF7670 domain-containing protein</fullName>
    </recommendedName>
</protein>
<dbReference type="InterPro" id="IPR056087">
    <property type="entry name" value="DUF7670"/>
</dbReference>
<proteinExistence type="predicted"/>
<feature type="transmembrane region" description="Helical" evidence="1">
    <location>
        <begin position="94"/>
        <end position="117"/>
    </location>
</feature>
<dbReference type="OrthoDB" id="1122528at2"/>
<keyword evidence="4" id="KW-1185">Reference proteome</keyword>
<name>A0A419X632_9BACT</name>
<accession>A0A419X632</accession>
<evidence type="ECO:0000313" key="3">
    <source>
        <dbReference type="EMBL" id="RKE03187.1"/>
    </source>
</evidence>
<dbReference type="AlphaFoldDB" id="A0A419X632"/>
<comment type="caution">
    <text evidence="3">The sequence shown here is derived from an EMBL/GenBank/DDBJ whole genome shotgun (WGS) entry which is preliminary data.</text>
</comment>
<dbReference type="Proteomes" id="UP000284531">
    <property type="component" value="Unassembled WGS sequence"/>
</dbReference>
<dbReference type="EMBL" id="RAPQ01000008">
    <property type="protein sequence ID" value="RKE03187.1"/>
    <property type="molecule type" value="Genomic_DNA"/>
</dbReference>
<feature type="transmembrane region" description="Helical" evidence="1">
    <location>
        <begin position="69"/>
        <end position="88"/>
    </location>
</feature>
<evidence type="ECO:0000313" key="4">
    <source>
        <dbReference type="Proteomes" id="UP000284531"/>
    </source>
</evidence>